<evidence type="ECO:0000313" key="1">
    <source>
        <dbReference type="EMBL" id="CAI0556926.1"/>
    </source>
</evidence>
<evidence type="ECO:0000313" key="2">
    <source>
        <dbReference type="Proteomes" id="UP001154282"/>
    </source>
</evidence>
<comment type="caution">
    <text evidence="1">The sequence shown here is derived from an EMBL/GenBank/DDBJ whole genome shotgun (WGS) entry which is preliminary data.</text>
</comment>
<dbReference type="Proteomes" id="UP001154282">
    <property type="component" value="Unassembled WGS sequence"/>
</dbReference>
<organism evidence="1 2">
    <name type="scientific">Linum tenue</name>
    <dbReference type="NCBI Taxonomy" id="586396"/>
    <lineage>
        <taxon>Eukaryota</taxon>
        <taxon>Viridiplantae</taxon>
        <taxon>Streptophyta</taxon>
        <taxon>Embryophyta</taxon>
        <taxon>Tracheophyta</taxon>
        <taxon>Spermatophyta</taxon>
        <taxon>Magnoliopsida</taxon>
        <taxon>eudicotyledons</taxon>
        <taxon>Gunneridae</taxon>
        <taxon>Pentapetalae</taxon>
        <taxon>rosids</taxon>
        <taxon>fabids</taxon>
        <taxon>Malpighiales</taxon>
        <taxon>Linaceae</taxon>
        <taxon>Linum</taxon>
    </lineage>
</organism>
<dbReference type="EMBL" id="CAMGYJ010000011">
    <property type="protein sequence ID" value="CAI0556926.1"/>
    <property type="molecule type" value="Genomic_DNA"/>
</dbReference>
<sequence>TRAPHPLTRQLRTTIHHVHRRCKCHCSWLGKERGWLLVLTPRLMMQLLSWLLLMMLGGSDSSNIHPQARGLIWLLLESKCQTAAVVIIQLT</sequence>
<dbReference type="AlphaFoldDB" id="A0AAV0RIM0"/>
<keyword evidence="2" id="KW-1185">Reference proteome</keyword>
<gene>
    <name evidence="1" type="ORF">LITE_LOCUS48146</name>
</gene>
<reference evidence="1" key="1">
    <citation type="submission" date="2022-08" db="EMBL/GenBank/DDBJ databases">
        <authorList>
            <person name="Gutierrez-Valencia J."/>
        </authorList>
    </citation>
    <scope>NUCLEOTIDE SEQUENCE</scope>
</reference>
<name>A0AAV0RIM0_9ROSI</name>
<feature type="non-terminal residue" evidence="1">
    <location>
        <position position="1"/>
    </location>
</feature>
<accession>A0AAV0RIM0</accession>
<protein>
    <submittedName>
        <fullName evidence="1">Uncharacterized protein</fullName>
    </submittedName>
</protein>
<proteinExistence type="predicted"/>